<comment type="similarity">
    <text evidence="1 2">Belongs to the RTX toxin acyltransferase family.</text>
</comment>
<comment type="function">
    <text evidence="2">Involved in fatty acylation of protoxin at internal lysine residues, thereby converting it to the active toxin.</text>
</comment>
<proteinExistence type="inferred from homology"/>
<organism evidence="3 4">
    <name type="scientific">Aliiroseovarius crassostreae</name>
    <dbReference type="NCBI Taxonomy" id="154981"/>
    <lineage>
        <taxon>Bacteria</taxon>
        <taxon>Pseudomonadati</taxon>
        <taxon>Pseudomonadota</taxon>
        <taxon>Alphaproteobacteria</taxon>
        <taxon>Rhodobacterales</taxon>
        <taxon>Paracoccaceae</taxon>
        <taxon>Aliiroseovarius</taxon>
    </lineage>
</organism>
<keyword evidence="4" id="KW-1185">Reference proteome</keyword>
<keyword evidence="2" id="KW-0963">Cytoplasm</keyword>
<name>A0A0P7J4Q9_9RHOB</name>
<dbReference type="GO" id="GO:0005737">
    <property type="term" value="C:cytoplasm"/>
    <property type="evidence" value="ECO:0007669"/>
    <property type="project" value="UniProtKB-SubCell"/>
</dbReference>
<evidence type="ECO:0000313" key="4">
    <source>
        <dbReference type="Proteomes" id="UP000050471"/>
    </source>
</evidence>
<dbReference type="GO" id="GO:0009404">
    <property type="term" value="P:toxin metabolic process"/>
    <property type="evidence" value="ECO:0007669"/>
    <property type="project" value="UniProtKB-UniRule"/>
</dbReference>
<dbReference type="InterPro" id="IPR003996">
    <property type="entry name" value="RTX_toxin-activating_protC_bac"/>
</dbReference>
<gene>
    <name evidence="3" type="ORF">AKJ29_01050</name>
</gene>
<dbReference type="AlphaFoldDB" id="A0A0P7J4Q9"/>
<keyword evidence="2" id="KW-0808">Transferase</keyword>
<sequence length="178" mass="20184">MQREEPAPCVVERAPAIRQDLIQIAGEVAFILSGSELHNRQPIRNLHERFIRPIRLGQGRMFRTEQGAPVGVVTWACLSEALHKRMLTEGPQQLLPDDWQSGPHLWVVEFAVLSSRVQPMVRAIVDILETEYPDTPSAHLHRISEDGQNWRLGRWDNRRSAARRAINAALAEKVHAAV</sequence>
<comment type="caution">
    <text evidence="3">The sequence shown here is derived from an EMBL/GenBank/DDBJ whole genome shotgun (WGS) entry which is preliminary data.</text>
</comment>
<keyword evidence="2" id="KW-0204">Cytolysis</keyword>
<comment type="subcellular location">
    <subcellularLocation>
        <location evidence="2">Cytoplasm</location>
    </subcellularLocation>
</comment>
<dbReference type="GO" id="GO:0016746">
    <property type="term" value="F:acyltransferase activity"/>
    <property type="evidence" value="ECO:0007669"/>
    <property type="project" value="UniProtKB-UniRule"/>
</dbReference>
<dbReference type="EMBL" id="LKBA01000010">
    <property type="protein sequence ID" value="KPN62762.1"/>
    <property type="molecule type" value="Genomic_DNA"/>
</dbReference>
<dbReference type="Proteomes" id="UP000050471">
    <property type="component" value="Unassembled WGS sequence"/>
</dbReference>
<evidence type="ECO:0000256" key="1">
    <source>
        <dbReference type="ARBA" id="ARBA00005686"/>
    </source>
</evidence>
<dbReference type="Pfam" id="PF02794">
    <property type="entry name" value="HlyC"/>
    <property type="match status" value="1"/>
</dbReference>
<accession>A0A0P7J4Q9</accession>
<evidence type="ECO:0000313" key="3">
    <source>
        <dbReference type="EMBL" id="KPN62762.1"/>
    </source>
</evidence>
<dbReference type="GO" id="GO:0031640">
    <property type="term" value="P:killing of cells of another organism"/>
    <property type="evidence" value="ECO:0007669"/>
    <property type="project" value="UniProtKB-KW"/>
</dbReference>
<keyword evidence="2" id="KW-0012">Acyltransferase</keyword>
<evidence type="ECO:0000256" key="2">
    <source>
        <dbReference type="RuleBase" id="RU368102"/>
    </source>
</evidence>
<dbReference type="EC" id="2.3.1.-" evidence="2"/>
<reference evidence="3 4" key="1">
    <citation type="submission" date="2015-09" db="EMBL/GenBank/DDBJ databases">
        <title>Draft genome sequence of Aliiroseovarius crassostreae CV919-312TSm, the causative agent of Roseovarius Oyster Disease (formerly Juvenile Oyster Disease).</title>
        <authorList>
            <person name="Kessner L."/>
            <person name="Spinard E."/>
            <person name="Nelson D."/>
        </authorList>
    </citation>
    <scope>NUCLEOTIDE SEQUENCE [LARGE SCALE GENOMIC DNA]</scope>
    <source>
        <strain evidence="3 4">CV919-312</strain>
    </source>
</reference>
<protein>
    <recommendedName>
        <fullName evidence="2">RTX toxin-activating lysine-acyltransferase</fullName>
        <ecNumber evidence="2">2.3.1.-</ecNumber>
    </recommendedName>
</protein>
<dbReference type="RefSeq" id="WP_055191132.1">
    <property type="nucleotide sequence ID" value="NZ_FPBS01000024.1"/>
</dbReference>